<dbReference type="AlphaFoldDB" id="A0A6J6RXK6"/>
<dbReference type="InterPro" id="IPR000073">
    <property type="entry name" value="AB_hydrolase_1"/>
</dbReference>
<dbReference type="PRINTS" id="PR00111">
    <property type="entry name" value="ABHYDROLASE"/>
</dbReference>
<dbReference type="InterPro" id="IPR029058">
    <property type="entry name" value="AB_hydrolase_fold"/>
</dbReference>
<dbReference type="PANTHER" id="PTHR43798">
    <property type="entry name" value="MONOACYLGLYCEROL LIPASE"/>
    <property type="match status" value="1"/>
</dbReference>
<dbReference type="GO" id="GO:0016020">
    <property type="term" value="C:membrane"/>
    <property type="evidence" value="ECO:0007669"/>
    <property type="project" value="TreeGrafter"/>
</dbReference>
<name>A0A6J6RXK6_9ZZZZ</name>
<dbReference type="GO" id="GO:0046464">
    <property type="term" value="P:acylglycerol catabolic process"/>
    <property type="evidence" value="ECO:0007669"/>
    <property type="project" value="TreeGrafter"/>
</dbReference>
<dbReference type="GO" id="GO:0047372">
    <property type="term" value="F:monoacylglycerol lipase activity"/>
    <property type="evidence" value="ECO:0007669"/>
    <property type="project" value="TreeGrafter"/>
</dbReference>
<organism evidence="2">
    <name type="scientific">freshwater metagenome</name>
    <dbReference type="NCBI Taxonomy" id="449393"/>
    <lineage>
        <taxon>unclassified sequences</taxon>
        <taxon>metagenomes</taxon>
        <taxon>ecological metagenomes</taxon>
    </lineage>
</organism>
<protein>
    <submittedName>
        <fullName evidence="2">Unannotated protein</fullName>
    </submittedName>
</protein>
<proteinExistence type="predicted"/>
<sequence>MASSPPSDLPLHYDEFSLFAENAQEYGIEWQGSPVVRREAIPVDQDGRRVSALIWGNTDPEIVFIHGGAQNAHTWDTVALALDRPMVALDLPGHGHSDHRLGDPFSPNENAEDIAVAIRELAPQAQLIVGMSLGGLTALALSRVAPEVVRSLLLVDVTPGVDRDKAAPIAAFIAGPESFSSFDEILARTIEFNPTRSESSLRRGVLHNAVERDGEWVWRYQRPRLIEAAVSLDSTQAGSTIDFSNLWDDLGALRVPLTLARGLAAGSVVDDSDQNEVLLRQPEARIELFPGAGHSIQGDQPIELAALIDSLLE</sequence>
<gene>
    <name evidence="2" type="ORF">UFOPK2683_01047</name>
</gene>
<dbReference type="SUPFAM" id="SSF53474">
    <property type="entry name" value="alpha/beta-Hydrolases"/>
    <property type="match status" value="1"/>
</dbReference>
<dbReference type="PANTHER" id="PTHR43798:SF33">
    <property type="entry name" value="HYDROLASE, PUTATIVE (AFU_ORTHOLOGUE AFUA_2G14860)-RELATED"/>
    <property type="match status" value="1"/>
</dbReference>
<dbReference type="Gene3D" id="3.40.50.1820">
    <property type="entry name" value="alpha/beta hydrolase"/>
    <property type="match status" value="1"/>
</dbReference>
<evidence type="ECO:0000313" key="2">
    <source>
        <dbReference type="EMBL" id="CAB4727097.1"/>
    </source>
</evidence>
<dbReference type="InterPro" id="IPR050266">
    <property type="entry name" value="AB_hydrolase_sf"/>
</dbReference>
<reference evidence="2" key="1">
    <citation type="submission" date="2020-05" db="EMBL/GenBank/DDBJ databases">
        <authorList>
            <person name="Chiriac C."/>
            <person name="Salcher M."/>
            <person name="Ghai R."/>
            <person name="Kavagutti S V."/>
        </authorList>
    </citation>
    <scope>NUCLEOTIDE SEQUENCE</scope>
</reference>
<feature type="domain" description="AB hydrolase-1" evidence="1">
    <location>
        <begin position="62"/>
        <end position="306"/>
    </location>
</feature>
<dbReference type="Pfam" id="PF12697">
    <property type="entry name" value="Abhydrolase_6"/>
    <property type="match status" value="1"/>
</dbReference>
<accession>A0A6J6RXK6</accession>
<dbReference type="EMBL" id="CAEZYK010000059">
    <property type="protein sequence ID" value="CAB4727097.1"/>
    <property type="molecule type" value="Genomic_DNA"/>
</dbReference>
<evidence type="ECO:0000259" key="1">
    <source>
        <dbReference type="Pfam" id="PF12697"/>
    </source>
</evidence>